<evidence type="ECO:0000256" key="2">
    <source>
        <dbReference type="ARBA" id="ARBA00022553"/>
    </source>
</evidence>
<feature type="modified residue" description="4-aspartylphosphate" evidence="8">
    <location>
        <position position="53"/>
    </location>
</feature>
<evidence type="ECO:0000256" key="4">
    <source>
        <dbReference type="ARBA" id="ARBA00023015"/>
    </source>
</evidence>
<dbReference type="AlphaFoldDB" id="A0A8J8SAV9"/>
<accession>A0A8J8SAV9</accession>
<dbReference type="PANTHER" id="PTHR48111:SF2">
    <property type="entry name" value="RESPONSE REGULATOR SAER"/>
    <property type="match status" value="1"/>
</dbReference>
<dbReference type="Pfam" id="PF00486">
    <property type="entry name" value="Trans_reg_C"/>
    <property type="match status" value="1"/>
</dbReference>
<protein>
    <recommendedName>
        <fullName evidence="1">Stage 0 sporulation protein A homolog</fullName>
    </recommendedName>
</protein>
<comment type="function">
    <text evidence="7">May play the central regulatory role in sporulation. It may be an element of the effector pathway responsible for the activation of sporulation genes in response to nutritional stress. Spo0A may act in concert with spo0H (a sigma factor) to control the expression of some genes that are critical to the sporulation process.</text>
</comment>
<dbReference type="CDD" id="cd17574">
    <property type="entry name" value="REC_OmpR"/>
    <property type="match status" value="1"/>
</dbReference>
<dbReference type="PROSITE" id="PS51755">
    <property type="entry name" value="OMPR_PHOB"/>
    <property type="match status" value="1"/>
</dbReference>
<dbReference type="SUPFAM" id="SSF52172">
    <property type="entry name" value="CheY-like"/>
    <property type="match status" value="1"/>
</dbReference>
<evidence type="ECO:0000256" key="3">
    <source>
        <dbReference type="ARBA" id="ARBA00023012"/>
    </source>
</evidence>
<dbReference type="Pfam" id="PF00072">
    <property type="entry name" value="Response_reg"/>
    <property type="match status" value="1"/>
</dbReference>
<keyword evidence="3" id="KW-0902">Two-component regulatory system</keyword>
<feature type="domain" description="Response regulatory" evidence="10">
    <location>
        <begin position="4"/>
        <end position="117"/>
    </location>
</feature>
<evidence type="ECO:0000313" key="13">
    <source>
        <dbReference type="Proteomes" id="UP000677305"/>
    </source>
</evidence>
<evidence type="ECO:0000259" key="11">
    <source>
        <dbReference type="PROSITE" id="PS51755"/>
    </source>
</evidence>
<dbReference type="Proteomes" id="UP000677305">
    <property type="component" value="Chromosome"/>
</dbReference>
<dbReference type="FunFam" id="1.10.10.10:FF:000018">
    <property type="entry name" value="DNA-binding response regulator ResD"/>
    <property type="match status" value="1"/>
</dbReference>
<dbReference type="Gene3D" id="6.10.250.690">
    <property type="match status" value="1"/>
</dbReference>
<dbReference type="GO" id="GO:0000976">
    <property type="term" value="F:transcription cis-regulatory region binding"/>
    <property type="evidence" value="ECO:0007669"/>
    <property type="project" value="TreeGrafter"/>
</dbReference>
<dbReference type="InterPro" id="IPR036388">
    <property type="entry name" value="WH-like_DNA-bd_sf"/>
</dbReference>
<dbReference type="GO" id="GO:0000156">
    <property type="term" value="F:phosphorelay response regulator activity"/>
    <property type="evidence" value="ECO:0007669"/>
    <property type="project" value="TreeGrafter"/>
</dbReference>
<dbReference type="SMART" id="SM00862">
    <property type="entry name" value="Trans_reg_C"/>
    <property type="match status" value="1"/>
</dbReference>
<dbReference type="InterPro" id="IPR001789">
    <property type="entry name" value="Sig_transdc_resp-reg_receiver"/>
</dbReference>
<dbReference type="CDD" id="cd00383">
    <property type="entry name" value="trans_reg_C"/>
    <property type="match status" value="1"/>
</dbReference>
<evidence type="ECO:0000256" key="8">
    <source>
        <dbReference type="PROSITE-ProRule" id="PRU00169"/>
    </source>
</evidence>
<organism evidence="12 13">
    <name type="scientific">Vallitalea guaymasensis</name>
    <dbReference type="NCBI Taxonomy" id="1185412"/>
    <lineage>
        <taxon>Bacteria</taxon>
        <taxon>Bacillati</taxon>
        <taxon>Bacillota</taxon>
        <taxon>Clostridia</taxon>
        <taxon>Lachnospirales</taxon>
        <taxon>Vallitaleaceae</taxon>
        <taxon>Vallitalea</taxon>
    </lineage>
</organism>
<evidence type="ECO:0000259" key="10">
    <source>
        <dbReference type="PROSITE" id="PS50110"/>
    </source>
</evidence>
<name>A0A8J8SAV9_9FIRM</name>
<proteinExistence type="predicted"/>
<dbReference type="KEGG" id="vgu:HYG85_03815"/>
<dbReference type="GO" id="GO:0005829">
    <property type="term" value="C:cytosol"/>
    <property type="evidence" value="ECO:0007669"/>
    <property type="project" value="TreeGrafter"/>
</dbReference>
<evidence type="ECO:0000256" key="7">
    <source>
        <dbReference type="ARBA" id="ARBA00024867"/>
    </source>
</evidence>
<gene>
    <name evidence="12" type="ORF">HYG85_03815</name>
</gene>
<dbReference type="EMBL" id="CP058561">
    <property type="protein sequence ID" value="QUH28087.1"/>
    <property type="molecule type" value="Genomic_DNA"/>
</dbReference>
<dbReference type="InterPro" id="IPR016032">
    <property type="entry name" value="Sig_transdc_resp-reg_C-effctor"/>
</dbReference>
<dbReference type="RefSeq" id="WP_212692356.1">
    <property type="nucleotide sequence ID" value="NZ_CP058561.1"/>
</dbReference>
<evidence type="ECO:0000256" key="9">
    <source>
        <dbReference type="PROSITE-ProRule" id="PRU01091"/>
    </source>
</evidence>
<dbReference type="FunFam" id="3.40.50.2300:FF:000001">
    <property type="entry name" value="DNA-binding response regulator PhoB"/>
    <property type="match status" value="1"/>
</dbReference>
<dbReference type="InterPro" id="IPR011006">
    <property type="entry name" value="CheY-like_superfamily"/>
</dbReference>
<dbReference type="PROSITE" id="PS50110">
    <property type="entry name" value="RESPONSE_REGULATORY"/>
    <property type="match status" value="1"/>
</dbReference>
<dbReference type="SMART" id="SM00448">
    <property type="entry name" value="REC"/>
    <property type="match status" value="1"/>
</dbReference>
<keyword evidence="13" id="KW-1185">Reference proteome</keyword>
<feature type="domain" description="OmpR/PhoB-type" evidence="11">
    <location>
        <begin position="130"/>
        <end position="229"/>
    </location>
</feature>
<keyword evidence="2 8" id="KW-0597">Phosphoprotein</keyword>
<dbReference type="GO" id="GO:0032993">
    <property type="term" value="C:protein-DNA complex"/>
    <property type="evidence" value="ECO:0007669"/>
    <property type="project" value="TreeGrafter"/>
</dbReference>
<dbReference type="Gene3D" id="3.40.50.2300">
    <property type="match status" value="1"/>
</dbReference>
<dbReference type="SUPFAM" id="SSF46894">
    <property type="entry name" value="C-terminal effector domain of the bipartite response regulators"/>
    <property type="match status" value="1"/>
</dbReference>
<keyword evidence="4" id="KW-0805">Transcription regulation</keyword>
<reference evidence="12 13" key="1">
    <citation type="submission" date="2020-07" db="EMBL/GenBank/DDBJ databases">
        <title>Vallitalea guaymasensis genome.</title>
        <authorList>
            <person name="Postec A."/>
        </authorList>
    </citation>
    <scope>NUCLEOTIDE SEQUENCE [LARGE SCALE GENOMIC DNA]</scope>
    <source>
        <strain evidence="12 13">Ra1766G1</strain>
    </source>
</reference>
<sequence length="230" mass="26138">MHNTILVAEDNCEISKVIKLYLEVEGYEVLIADNGLDGLSLVKENKIDLAILDIMMPKMDGYELTREIRKISNIPVLILSAKNEDIDKILGLNMGADDYITKPFNPLEIVARVNAALRRHYKLSGNEKNSGILNLGELNLDTNNCRLVKQEQEIQLTATEFKILALLMRVPERIFSKVQIIEHIKGEYFETDDNSVTVHISHLREKIGMNKNGNQYIKTVKGLGYKIEDK</sequence>
<evidence type="ECO:0000313" key="12">
    <source>
        <dbReference type="EMBL" id="QUH28087.1"/>
    </source>
</evidence>
<dbReference type="InterPro" id="IPR039420">
    <property type="entry name" value="WalR-like"/>
</dbReference>
<keyword evidence="5 9" id="KW-0238">DNA-binding</keyword>
<evidence type="ECO:0000256" key="1">
    <source>
        <dbReference type="ARBA" id="ARBA00018672"/>
    </source>
</evidence>
<feature type="DNA-binding region" description="OmpR/PhoB-type" evidence="9">
    <location>
        <begin position="130"/>
        <end position="229"/>
    </location>
</feature>
<dbReference type="GO" id="GO:0006355">
    <property type="term" value="P:regulation of DNA-templated transcription"/>
    <property type="evidence" value="ECO:0007669"/>
    <property type="project" value="InterPro"/>
</dbReference>
<evidence type="ECO:0000256" key="5">
    <source>
        <dbReference type="ARBA" id="ARBA00023125"/>
    </source>
</evidence>
<dbReference type="InterPro" id="IPR001867">
    <property type="entry name" value="OmpR/PhoB-type_DNA-bd"/>
</dbReference>
<dbReference type="PANTHER" id="PTHR48111">
    <property type="entry name" value="REGULATOR OF RPOS"/>
    <property type="match status" value="1"/>
</dbReference>
<evidence type="ECO:0000256" key="6">
    <source>
        <dbReference type="ARBA" id="ARBA00023163"/>
    </source>
</evidence>
<keyword evidence="6" id="KW-0804">Transcription</keyword>
<dbReference type="Gene3D" id="1.10.10.10">
    <property type="entry name" value="Winged helix-like DNA-binding domain superfamily/Winged helix DNA-binding domain"/>
    <property type="match status" value="1"/>
</dbReference>